<feature type="compositionally biased region" description="Low complexity" evidence="1">
    <location>
        <begin position="157"/>
        <end position="170"/>
    </location>
</feature>
<feature type="compositionally biased region" description="Gly residues" evidence="1">
    <location>
        <begin position="134"/>
        <end position="156"/>
    </location>
</feature>
<dbReference type="AlphaFoldDB" id="A0AA40A9V3"/>
<dbReference type="Proteomes" id="UP001172102">
    <property type="component" value="Unassembled WGS sequence"/>
</dbReference>
<feature type="region of interest" description="Disordered" evidence="1">
    <location>
        <begin position="134"/>
        <end position="198"/>
    </location>
</feature>
<keyword evidence="2" id="KW-0472">Membrane</keyword>
<gene>
    <name evidence="4" type="ORF">B0H67DRAFT_300870</name>
</gene>
<evidence type="ECO:0000313" key="5">
    <source>
        <dbReference type="Proteomes" id="UP001172102"/>
    </source>
</evidence>
<organism evidence="4 5">
    <name type="scientific">Lasiosphaeris hirsuta</name>
    <dbReference type="NCBI Taxonomy" id="260670"/>
    <lineage>
        <taxon>Eukaryota</taxon>
        <taxon>Fungi</taxon>
        <taxon>Dikarya</taxon>
        <taxon>Ascomycota</taxon>
        <taxon>Pezizomycotina</taxon>
        <taxon>Sordariomycetes</taxon>
        <taxon>Sordariomycetidae</taxon>
        <taxon>Sordariales</taxon>
        <taxon>Lasiosphaeriaceae</taxon>
        <taxon>Lasiosphaeris</taxon>
    </lineage>
</organism>
<evidence type="ECO:0000256" key="3">
    <source>
        <dbReference type="SAM" id="SignalP"/>
    </source>
</evidence>
<dbReference type="EMBL" id="JAUKUA010000005">
    <property type="protein sequence ID" value="KAK0711778.1"/>
    <property type="molecule type" value="Genomic_DNA"/>
</dbReference>
<keyword evidence="3" id="KW-0732">Signal</keyword>
<comment type="caution">
    <text evidence="4">The sequence shown here is derived from an EMBL/GenBank/DDBJ whole genome shotgun (WGS) entry which is preliminary data.</text>
</comment>
<feature type="compositionally biased region" description="Low complexity" evidence="1">
    <location>
        <begin position="179"/>
        <end position="198"/>
    </location>
</feature>
<feature type="chain" id="PRO_5041224454" evidence="3">
    <location>
        <begin position="22"/>
        <end position="224"/>
    </location>
</feature>
<reference evidence="4" key="1">
    <citation type="submission" date="2023-06" db="EMBL/GenBank/DDBJ databases">
        <title>Genome-scale phylogeny and comparative genomics of the fungal order Sordariales.</title>
        <authorList>
            <consortium name="Lawrence Berkeley National Laboratory"/>
            <person name="Hensen N."/>
            <person name="Bonometti L."/>
            <person name="Westerberg I."/>
            <person name="Brannstrom I.O."/>
            <person name="Guillou S."/>
            <person name="Cros-Aarteil S."/>
            <person name="Calhoun S."/>
            <person name="Haridas S."/>
            <person name="Kuo A."/>
            <person name="Mondo S."/>
            <person name="Pangilinan J."/>
            <person name="Riley R."/>
            <person name="Labutti K."/>
            <person name="Andreopoulos B."/>
            <person name="Lipzen A."/>
            <person name="Chen C."/>
            <person name="Yanf M."/>
            <person name="Daum C."/>
            <person name="Ng V."/>
            <person name="Clum A."/>
            <person name="Steindorff A."/>
            <person name="Ohm R."/>
            <person name="Martin F."/>
            <person name="Silar P."/>
            <person name="Natvig D."/>
            <person name="Lalanne C."/>
            <person name="Gautier V."/>
            <person name="Ament-Velasquez S.L."/>
            <person name="Kruys A."/>
            <person name="Hutchinson M.I."/>
            <person name="Powell A.J."/>
            <person name="Barry K."/>
            <person name="Miller A.N."/>
            <person name="Grigoriev I.V."/>
            <person name="Debuchy R."/>
            <person name="Gladieux P."/>
            <person name="Thoren M.H."/>
            <person name="Johannesson H."/>
        </authorList>
    </citation>
    <scope>NUCLEOTIDE SEQUENCE</scope>
    <source>
        <strain evidence="4">SMH4607-1</strain>
    </source>
</reference>
<sequence>MTRLIIALGLASTLLSPAVLASNAIFGFSPSDPTCTACLDNAFLACPGFYQDRSYAECMCGGVGDTEFVTCTSTSCDPGVNSPANAARMWYNYCTQFFPAELCPGAESYMNPDIYQDQCNAAAIAGGGLGSGGSSGSGSSGSGSGSGAGSGTGSGSDSGSASATSNSSSSRVTSTPTDAASGAGFTSGTTSSSKPSGSSGANAIMIPAGGVLGVLGIQLVNLLM</sequence>
<name>A0AA40A9V3_9PEZI</name>
<accession>A0AA40A9V3</accession>
<evidence type="ECO:0000256" key="2">
    <source>
        <dbReference type="SAM" id="Phobius"/>
    </source>
</evidence>
<keyword evidence="2" id="KW-0812">Transmembrane</keyword>
<proteinExistence type="predicted"/>
<evidence type="ECO:0000313" key="4">
    <source>
        <dbReference type="EMBL" id="KAK0711778.1"/>
    </source>
</evidence>
<feature type="signal peptide" evidence="3">
    <location>
        <begin position="1"/>
        <end position="21"/>
    </location>
</feature>
<keyword evidence="5" id="KW-1185">Reference proteome</keyword>
<evidence type="ECO:0000256" key="1">
    <source>
        <dbReference type="SAM" id="MobiDB-lite"/>
    </source>
</evidence>
<keyword evidence="2" id="KW-1133">Transmembrane helix</keyword>
<feature type="transmembrane region" description="Helical" evidence="2">
    <location>
        <begin position="204"/>
        <end position="223"/>
    </location>
</feature>
<protein>
    <submittedName>
        <fullName evidence="4">Uncharacterized protein</fullName>
    </submittedName>
</protein>